<evidence type="ECO:0000313" key="2">
    <source>
        <dbReference type="EMBL" id="KAK7062353.1"/>
    </source>
</evidence>
<name>A0AAW0EG02_9AGAR</name>
<sequence>MGRRSKFLSLDQKVSAKRESDLRYIHSPRGKTVRAAYRQSSQRRKQRKNNTLLDIPSPTERMLTLYAKPFPTHSRLFADALRSPDALDESDLARWKREPPFEEDDDDTDPHSLGYLRFTQSLCEVLHGVRLREQNQRDAELRSESTKNGRGAVELQLHAEVRAMFSTWDRVEKLLGEGFYHPYHQSREHAMLEHYFEWLGRSICHLYYAEFLDD</sequence>
<dbReference type="EMBL" id="JAWWNJ010000002">
    <property type="protein sequence ID" value="KAK7062353.1"/>
    <property type="molecule type" value="Genomic_DNA"/>
</dbReference>
<feature type="region of interest" description="Disordered" evidence="1">
    <location>
        <begin position="29"/>
        <end position="51"/>
    </location>
</feature>
<organism evidence="2 3">
    <name type="scientific">Favolaschia claudopus</name>
    <dbReference type="NCBI Taxonomy" id="2862362"/>
    <lineage>
        <taxon>Eukaryota</taxon>
        <taxon>Fungi</taxon>
        <taxon>Dikarya</taxon>
        <taxon>Basidiomycota</taxon>
        <taxon>Agaricomycotina</taxon>
        <taxon>Agaricomycetes</taxon>
        <taxon>Agaricomycetidae</taxon>
        <taxon>Agaricales</taxon>
        <taxon>Marasmiineae</taxon>
        <taxon>Mycenaceae</taxon>
        <taxon>Favolaschia</taxon>
    </lineage>
</organism>
<accession>A0AAW0EG02</accession>
<reference evidence="2 3" key="1">
    <citation type="journal article" date="2024" name="J Genomics">
        <title>Draft genome sequencing and assembly of Favolaschia claudopus CIRM-BRFM 2984 isolated from oak limbs.</title>
        <authorList>
            <person name="Navarro D."/>
            <person name="Drula E."/>
            <person name="Chaduli D."/>
            <person name="Cazenave R."/>
            <person name="Ahrendt S."/>
            <person name="Wang J."/>
            <person name="Lipzen A."/>
            <person name="Daum C."/>
            <person name="Barry K."/>
            <person name="Grigoriev I.V."/>
            <person name="Favel A."/>
            <person name="Rosso M.N."/>
            <person name="Martin F."/>
        </authorList>
    </citation>
    <scope>NUCLEOTIDE SEQUENCE [LARGE SCALE GENOMIC DNA]</scope>
    <source>
        <strain evidence="2 3">CIRM-BRFM 2984</strain>
    </source>
</reference>
<dbReference type="AlphaFoldDB" id="A0AAW0EG02"/>
<evidence type="ECO:0000256" key="1">
    <source>
        <dbReference type="SAM" id="MobiDB-lite"/>
    </source>
</evidence>
<evidence type="ECO:0000313" key="3">
    <source>
        <dbReference type="Proteomes" id="UP001362999"/>
    </source>
</evidence>
<comment type="caution">
    <text evidence="2">The sequence shown here is derived from an EMBL/GenBank/DDBJ whole genome shotgun (WGS) entry which is preliminary data.</text>
</comment>
<gene>
    <name evidence="2" type="ORF">R3P38DRAFT_3167339</name>
</gene>
<protein>
    <submittedName>
        <fullName evidence="2">Uncharacterized protein</fullName>
    </submittedName>
</protein>
<keyword evidence="3" id="KW-1185">Reference proteome</keyword>
<proteinExistence type="predicted"/>
<dbReference type="Proteomes" id="UP001362999">
    <property type="component" value="Unassembled WGS sequence"/>
</dbReference>